<sequence length="147" mass="16516">MRPLVNEVVDLLRQALQAKLAAYERVFGQQQAQLDADPDWQRLSDTQRAELASRHHLLALPNMELGTVEQLQDALNENDLDHWVAKTEALPSRFDAARHAAVQLLKPSAVSVTLPRRTLNNEAELGAWLAEVEQLLTQQLQRGPVTL</sequence>
<name>E6QUW3_9ZZZZ</name>
<reference evidence="1" key="1">
    <citation type="submission" date="2009-10" db="EMBL/GenBank/DDBJ databases">
        <title>Diversity of trophic interactions inside an arsenic-rich microbial ecosystem.</title>
        <authorList>
            <person name="Bertin P.N."/>
            <person name="Heinrich-Salmeron A."/>
            <person name="Pelletier E."/>
            <person name="Goulhen-Chollet F."/>
            <person name="Arsene-Ploetze F."/>
            <person name="Gallien S."/>
            <person name="Calteau A."/>
            <person name="Vallenet D."/>
            <person name="Casiot C."/>
            <person name="Chane-Woon-Ming B."/>
            <person name="Giloteaux L."/>
            <person name="Barakat M."/>
            <person name="Bonnefoy V."/>
            <person name="Bruneel O."/>
            <person name="Chandler M."/>
            <person name="Cleiss J."/>
            <person name="Duran R."/>
            <person name="Elbaz-Poulichet F."/>
            <person name="Fonknechten N."/>
            <person name="Lauga B."/>
            <person name="Mornico D."/>
            <person name="Ortet P."/>
            <person name="Schaeffer C."/>
            <person name="Siguier P."/>
            <person name="Alexander Thil Smith A."/>
            <person name="Van Dorsselaer A."/>
            <person name="Weissenbach J."/>
            <person name="Medigue C."/>
            <person name="Le Paslier D."/>
        </authorList>
    </citation>
    <scope>NUCLEOTIDE SEQUENCE</scope>
</reference>
<dbReference type="AlphaFoldDB" id="E6QUW3"/>
<protein>
    <submittedName>
        <fullName evidence="1">Uncharacterized protein</fullName>
    </submittedName>
</protein>
<proteinExistence type="predicted"/>
<organism evidence="1">
    <name type="scientific">mine drainage metagenome</name>
    <dbReference type="NCBI Taxonomy" id="410659"/>
    <lineage>
        <taxon>unclassified sequences</taxon>
        <taxon>metagenomes</taxon>
        <taxon>ecological metagenomes</taxon>
    </lineage>
</organism>
<evidence type="ECO:0000313" key="1">
    <source>
        <dbReference type="EMBL" id="CBI11036.1"/>
    </source>
</evidence>
<dbReference type="EMBL" id="CABR01000121">
    <property type="protein sequence ID" value="CBI11036.1"/>
    <property type="molecule type" value="Genomic_DNA"/>
</dbReference>
<comment type="caution">
    <text evidence="1">The sequence shown here is derived from an EMBL/GenBank/DDBJ whole genome shotgun (WGS) entry which is preliminary data.</text>
</comment>
<accession>E6QUW3</accession>
<gene>
    <name evidence="1" type="ORF">CARN7_1846</name>
</gene>